<keyword evidence="2" id="KW-1185">Reference proteome</keyword>
<reference evidence="2" key="2">
    <citation type="submission" date="2019-02" db="EMBL/GenBank/DDBJ databases">
        <title>Opniocepnalus argus Var Kimnra genome.</title>
        <authorList>
            <person name="Zhou C."/>
            <person name="Xiao S."/>
        </authorList>
    </citation>
    <scope>NUCLEOTIDE SEQUENCE [LARGE SCALE GENOMIC DNA]</scope>
</reference>
<dbReference type="EMBL" id="CM015731">
    <property type="protein sequence ID" value="KAF3704097.1"/>
    <property type="molecule type" value="Genomic_DNA"/>
</dbReference>
<evidence type="ECO:0000313" key="2">
    <source>
        <dbReference type="Proteomes" id="UP000503349"/>
    </source>
</evidence>
<protein>
    <submittedName>
        <fullName evidence="1">Uncharacterized protein</fullName>
    </submittedName>
</protein>
<dbReference type="AlphaFoldDB" id="A0A6G1QNP7"/>
<dbReference type="Proteomes" id="UP000503349">
    <property type="component" value="Chromosome 20"/>
</dbReference>
<evidence type="ECO:0000313" key="1">
    <source>
        <dbReference type="EMBL" id="KAF3704097.1"/>
    </source>
</evidence>
<gene>
    <name evidence="1" type="ORF">EXN66_Car019785</name>
</gene>
<organism evidence="1 2">
    <name type="scientific">Channa argus</name>
    <name type="common">Northern snakehead</name>
    <name type="synonym">Ophicephalus argus</name>
    <dbReference type="NCBI Taxonomy" id="215402"/>
    <lineage>
        <taxon>Eukaryota</taxon>
        <taxon>Metazoa</taxon>
        <taxon>Chordata</taxon>
        <taxon>Craniata</taxon>
        <taxon>Vertebrata</taxon>
        <taxon>Euteleostomi</taxon>
        <taxon>Actinopterygii</taxon>
        <taxon>Neopterygii</taxon>
        <taxon>Teleostei</taxon>
        <taxon>Neoteleostei</taxon>
        <taxon>Acanthomorphata</taxon>
        <taxon>Anabantaria</taxon>
        <taxon>Anabantiformes</taxon>
        <taxon>Channoidei</taxon>
        <taxon>Channidae</taxon>
        <taxon>Channa</taxon>
    </lineage>
</organism>
<accession>A0A6G1QNP7</accession>
<proteinExistence type="predicted"/>
<sequence length="54" mass="6043">MNPSSPSWFIIFTVLQSMSSFRDYGDIKKQAHNPLLSPGQMKGLYSNRSLATGH</sequence>
<reference evidence="1 2" key="1">
    <citation type="submission" date="2019-02" db="EMBL/GenBank/DDBJ databases">
        <title>Opniocepnalus argus genome.</title>
        <authorList>
            <person name="Zhou C."/>
            <person name="Xiao S."/>
        </authorList>
    </citation>
    <scope>NUCLEOTIDE SEQUENCE [LARGE SCALE GENOMIC DNA]</scope>
    <source>
        <strain evidence="1">OARG1902GOOAL</strain>
        <tissue evidence="1">Muscle</tissue>
    </source>
</reference>
<name>A0A6G1QNP7_CHAAH</name>